<feature type="domain" description="Fibronectin type-III" evidence="1">
    <location>
        <begin position="111"/>
        <end position="200"/>
    </location>
</feature>
<protein>
    <submittedName>
        <fullName evidence="2">Putative fibronectin domain-containing lipoprotein</fullName>
    </submittedName>
</protein>
<dbReference type="PROSITE" id="PS50853">
    <property type="entry name" value="FN3"/>
    <property type="match status" value="1"/>
</dbReference>
<evidence type="ECO:0000259" key="1">
    <source>
        <dbReference type="PROSITE" id="PS50853"/>
    </source>
</evidence>
<gene>
    <name evidence="2" type="ORF">MNB_SV-10-830</name>
</gene>
<sequence>MTVYEKDPTLPTLGAVRTLPLETSVGFEWNTIKDTRIRGINVYRKAPDSADPEAREYKRVGIISNRYATHFVDTHVRPHRRYVYKFAPFSFGKESARGTIVSVHTKPTFAAVTFLKAYKVAPDVIKLLWRPHLDGRINSYIIERSVNGGKWTFLAQAEGVLMAEYIDTLVRRGNTYAYRIVAKSYNGIKAKPSQVSRISL</sequence>
<dbReference type="Gene3D" id="2.60.40.10">
    <property type="entry name" value="Immunoglobulins"/>
    <property type="match status" value="2"/>
</dbReference>
<dbReference type="InterPro" id="IPR003961">
    <property type="entry name" value="FN3_dom"/>
</dbReference>
<reference evidence="2" key="1">
    <citation type="submission" date="2016-10" db="EMBL/GenBank/DDBJ databases">
        <authorList>
            <person name="de Groot N.N."/>
        </authorList>
    </citation>
    <scope>NUCLEOTIDE SEQUENCE</scope>
</reference>
<dbReference type="SUPFAM" id="SSF49265">
    <property type="entry name" value="Fibronectin type III"/>
    <property type="match status" value="1"/>
</dbReference>
<evidence type="ECO:0000313" key="2">
    <source>
        <dbReference type="EMBL" id="SFV66514.1"/>
    </source>
</evidence>
<keyword evidence="2" id="KW-0449">Lipoprotein</keyword>
<dbReference type="InterPro" id="IPR036116">
    <property type="entry name" value="FN3_sf"/>
</dbReference>
<dbReference type="InterPro" id="IPR013783">
    <property type="entry name" value="Ig-like_fold"/>
</dbReference>
<accession>A0A1W1CL61</accession>
<name>A0A1W1CL61_9ZZZZ</name>
<organism evidence="2">
    <name type="scientific">hydrothermal vent metagenome</name>
    <dbReference type="NCBI Taxonomy" id="652676"/>
    <lineage>
        <taxon>unclassified sequences</taxon>
        <taxon>metagenomes</taxon>
        <taxon>ecological metagenomes</taxon>
    </lineage>
</organism>
<dbReference type="EMBL" id="FPHL01000044">
    <property type="protein sequence ID" value="SFV66514.1"/>
    <property type="molecule type" value="Genomic_DNA"/>
</dbReference>
<proteinExistence type="predicted"/>
<dbReference type="AlphaFoldDB" id="A0A1W1CL61"/>